<accession>A0AAV7K8S1</accession>
<evidence type="ECO:0000313" key="4">
    <source>
        <dbReference type="EMBL" id="KAI6657632.1"/>
    </source>
</evidence>
<feature type="transmembrane region" description="Helical" evidence="3">
    <location>
        <begin position="110"/>
        <end position="130"/>
    </location>
</feature>
<feature type="compositionally biased region" description="Basic and acidic residues" evidence="2">
    <location>
        <begin position="41"/>
        <end position="51"/>
    </location>
</feature>
<feature type="region of interest" description="Disordered" evidence="2">
    <location>
        <begin position="1"/>
        <end position="104"/>
    </location>
</feature>
<comment type="caution">
    <text evidence="4">The sequence shown here is derived from an EMBL/GenBank/DDBJ whole genome shotgun (WGS) entry which is preliminary data.</text>
</comment>
<feature type="region of interest" description="Disordered" evidence="2">
    <location>
        <begin position="245"/>
        <end position="268"/>
    </location>
</feature>
<feature type="compositionally biased region" description="Polar residues" evidence="2">
    <location>
        <begin position="20"/>
        <end position="30"/>
    </location>
</feature>
<gene>
    <name evidence="4" type="ORF">LOD99_375</name>
</gene>
<keyword evidence="3" id="KW-1133">Transmembrane helix</keyword>
<organism evidence="4 5">
    <name type="scientific">Oopsacas minuta</name>
    <dbReference type="NCBI Taxonomy" id="111878"/>
    <lineage>
        <taxon>Eukaryota</taxon>
        <taxon>Metazoa</taxon>
        <taxon>Porifera</taxon>
        <taxon>Hexactinellida</taxon>
        <taxon>Hexasterophora</taxon>
        <taxon>Lyssacinosida</taxon>
        <taxon>Leucopsacidae</taxon>
        <taxon>Oopsacas</taxon>
    </lineage>
</organism>
<reference evidence="4 5" key="1">
    <citation type="journal article" date="2023" name="BMC Biol.">
        <title>The compact genome of the sponge Oopsacas minuta (Hexactinellida) is lacking key metazoan core genes.</title>
        <authorList>
            <person name="Santini S."/>
            <person name="Schenkelaars Q."/>
            <person name="Jourda C."/>
            <person name="Duchesne M."/>
            <person name="Belahbib H."/>
            <person name="Rocher C."/>
            <person name="Selva M."/>
            <person name="Riesgo A."/>
            <person name="Vervoort M."/>
            <person name="Leys S.P."/>
            <person name="Kodjabachian L."/>
            <person name="Le Bivic A."/>
            <person name="Borchiellini C."/>
            <person name="Claverie J.M."/>
            <person name="Renard E."/>
        </authorList>
    </citation>
    <scope>NUCLEOTIDE SEQUENCE [LARGE SCALE GENOMIC DNA]</scope>
    <source>
        <strain evidence="4">SPO-2</strain>
    </source>
</reference>
<name>A0AAV7K8S1_9METZ</name>
<dbReference type="Proteomes" id="UP001165289">
    <property type="component" value="Unassembled WGS sequence"/>
</dbReference>
<dbReference type="AlphaFoldDB" id="A0AAV7K8S1"/>
<protein>
    <submittedName>
        <fullName evidence="4">Uncharacterized protein</fullName>
    </submittedName>
</protein>
<evidence type="ECO:0000256" key="1">
    <source>
        <dbReference type="SAM" id="Coils"/>
    </source>
</evidence>
<keyword evidence="5" id="KW-1185">Reference proteome</keyword>
<proteinExistence type="predicted"/>
<keyword evidence="1" id="KW-0175">Coiled coil</keyword>
<evidence type="ECO:0000256" key="2">
    <source>
        <dbReference type="SAM" id="MobiDB-lite"/>
    </source>
</evidence>
<feature type="coiled-coil region" evidence="1">
    <location>
        <begin position="132"/>
        <end position="159"/>
    </location>
</feature>
<sequence>MSGRRVRFGENPDLFPLSSEIYSRGQQPSSPVYVMPMISPDKWDKAIDEKKKKGSSKNKQQKKRKDSDDSDDSDSDEDDESKKKKSKGKGTGDQGKGKGKGVKKSPFNNLTTWQIVLGAVLILMSIMALGQLKHANQQVLLHQKRLQNLESQIDHLQKQSDWRDDLNTKLRYKIHTLQMEKYNLEQLTEAPVTVQVANGIGTAFHWLASSIVNAGSGLLGNIGDAMGSVGDSSRNLISYSPPYGSSYDDEDLYDEPPNYKPPRYFRNN</sequence>
<keyword evidence="3" id="KW-0812">Transmembrane</keyword>
<dbReference type="EMBL" id="JAKMXF010000111">
    <property type="protein sequence ID" value="KAI6657632.1"/>
    <property type="molecule type" value="Genomic_DNA"/>
</dbReference>
<evidence type="ECO:0000256" key="3">
    <source>
        <dbReference type="SAM" id="Phobius"/>
    </source>
</evidence>
<keyword evidence="3" id="KW-0472">Membrane</keyword>
<feature type="compositionally biased region" description="Acidic residues" evidence="2">
    <location>
        <begin position="68"/>
        <end position="79"/>
    </location>
</feature>
<evidence type="ECO:0000313" key="5">
    <source>
        <dbReference type="Proteomes" id="UP001165289"/>
    </source>
</evidence>
<feature type="compositionally biased region" description="Basic residues" evidence="2">
    <location>
        <begin position="52"/>
        <end position="64"/>
    </location>
</feature>